<feature type="domain" description="HTH araC/xylS-type" evidence="12">
    <location>
        <begin position="82"/>
        <end position="180"/>
    </location>
</feature>
<dbReference type="SUPFAM" id="SSF57884">
    <property type="entry name" value="Ada DNA repair protein, N-terminal domain (N-Ada 10)"/>
    <property type="match status" value="1"/>
</dbReference>
<keyword evidence="6" id="KW-0862">Zinc</keyword>
<keyword evidence="3" id="KW-0808">Transferase</keyword>
<evidence type="ECO:0000313" key="13">
    <source>
        <dbReference type="EMBL" id="MDP5273743.1"/>
    </source>
</evidence>
<keyword evidence="2" id="KW-0489">Methyltransferase</keyword>
<gene>
    <name evidence="13" type="ORF">Q5Y73_06485</name>
</gene>
<dbReference type="InterPro" id="IPR018062">
    <property type="entry name" value="HTH_AraC-typ_CS"/>
</dbReference>
<organism evidence="13 14">
    <name type="scientific">Chengkuizengella axinellae</name>
    <dbReference type="NCBI Taxonomy" id="3064388"/>
    <lineage>
        <taxon>Bacteria</taxon>
        <taxon>Bacillati</taxon>
        <taxon>Bacillota</taxon>
        <taxon>Bacilli</taxon>
        <taxon>Bacillales</taxon>
        <taxon>Paenibacillaceae</taxon>
        <taxon>Chengkuizengella</taxon>
    </lineage>
</organism>
<comment type="caution">
    <text evidence="13">The sequence shown here is derived from an EMBL/GenBank/DDBJ whole genome shotgun (WGS) entry which is preliminary data.</text>
</comment>
<dbReference type="InterPro" id="IPR020449">
    <property type="entry name" value="Tscrpt_reg_AraC-type_HTH"/>
</dbReference>
<dbReference type="PRINTS" id="PR00032">
    <property type="entry name" value="HTHARAC"/>
</dbReference>
<dbReference type="InterPro" id="IPR016220">
    <property type="entry name" value="Me-P-triester_DNA_alkyl-Trfase"/>
</dbReference>
<dbReference type="Proteomes" id="UP001231941">
    <property type="component" value="Unassembled WGS sequence"/>
</dbReference>
<dbReference type="PROSITE" id="PS01124">
    <property type="entry name" value="HTH_ARAC_FAMILY_2"/>
    <property type="match status" value="1"/>
</dbReference>
<dbReference type="PANTHER" id="PTHR43280">
    <property type="entry name" value="ARAC-FAMILY TRANSCRIPTIONAL REGULATOR"/>
    <property type="match status" value="1"/>
</dbReference>
<reference evidence="13 14" key="1">
    <citation type="submission" date="2023-08" db="EMBL/GenBank/DDBJ databases">
        <authorList>
            <person name="Park J.-S."/>
        </authorList>
    </citation>
    <scope>NUCLEOTIDE SEQUENCE [LARGE SCALE GENOMIC DNA]</scope>
    <source>
        <strain evidence="13 14">2205SS18-9</strain>
    </source>
</reference>
<dbReference type="SMART" id="SM00342">
    <property type="entry name" value="HTH_ARAC"/>
    <property type="match status" value="1"/>
</dbReference>
<keyword evidence="11" id="KW-0234">DNA repair</keyword>
<dbReference type="Pfam" id="PF02805">
    <property type="entry name" value="Ada_Zn_binding"/>
    <property type="match status" value="1"/>
</dbReference>
<dbReference type="EMBL" id="JAVAMP010000002">
    <property type="protein sequence ID" value="MDP5273743.1"/>
    <property type="molecule type" value="Genomic_DNA"/>
</dbReference>
<dbReference type="InterPro" id="IPR004026">
    <property type="entry name" value="Ada_DNA_repair_Zn-bd"/>
</dbReference>
<evidence type="ECO:0000256" key="6">
    <source>
        <dbReference type="ARBA" id="ARBA00022833"/>
    </source>
</evidence>
<evidence type="ECO:0000256" key="4">
    <source>
        <dbReference type="ARBA" id="ARBA00022723"/>
    </source>
</evidence>
<name>A0ABT9IWK4_9BACL</name>
<dbReference type="Pfam" id="PF12833">
    <property type="entry name" value="HTH_18"/>
    <property type="match status" value="1"/>
</dbReference>
<evidence type="ECO:0000256" key="7">
    <source>
        <dbReference type="ARBA" id="ARBA00023015"/>
    </source>
</evidence>
<dbReference type="InterPro" id="IPR035451">
    <property type="entry name" value="Ada-like_dom_sf"/>
</dbReference>
<keyword evidence="14" id="KW-1185">Reference proteome</keyword>
<keyword evidence="10" id="KW-0804">Transcription</keyword>
<dbReference type="SUPFAM" id="SSF46689">
    <property type="entry name" value="Homeodomain-like"/>
    <property type="match status" value="2"/>
</dbReference>
<keyword evidence="4" id="KW-0479">Metal-binding</keyword>
<dbReference type="PANTHER" id="PTHR43280:SF2">
    <property type="entry name" value="HTH-TYPE TRANSCRIPTIONAL REGULATOR EXSA"/>
    <property type="match status" value="1"/>
</dbReference>
<evidence type="ECO:0000256" key="3">
    <source>
        <dbReference type="ARBA" id="ARBA00022679"/>
    </source>
</evidence>
<dbReference type="Gene3D" id="3.40.10.10">
    <property type="entry name" value="DNA Methylphosphotriester Repair Domain"/>
    <property type="match status" value="1"/>
</dbReference>
<evidence type="ECO:0000256" key="5">
    <source>
        <dbReference type="ARBA" id="ARBA00022763"/>
    </source>
</evidence>
<proteinExistence type="predicted"/>
<comment type="cofactor">
    <cofactor evidence="1">
        <name>Zn(2+)</name>
        <dbReference type="ChEBI" id="CHEBI:29105"/>
    </cofactor>
</comment>
<dbReference type="InterPro" id="IPR018060">
    <property type="entry name" value="HTH_AraC"/>
</dbReference>
<dbReference type="InterPro" id="IPR009057">
    <property type="entry name" value="Homeodomain-like_sf"/>
</dbReference>
<evidence type="ECO:0000256" key="2">
    <source>
        <dbReference type="ARBA" id="ARBA00022603"/>
    </source>
</evidence>
<accession>A0ABT9IWK4</accession>
<evidence type="ECO:0000313" key="14">
    <source>
        <dbReference type="Proteomes" id="UP001231941"/>
    </source>
</evidence>
<keyword evidence="8" id="KW-0238">DNA-binding</keyword>
<evidence type="ECO:0000256" key="9">
    <source>
        <dbReference type="ARBA" id="ARBA00023159"/>
    </source>
</evidence>
<evidence type="ECO:0000256" key="10">
    <source>
        <dbReference type="ARBA" id="ARBA00023163"/>
    </source>
</evidence>
<evidence type="ECO:0000256" key="1">
    <source>
        <dbReference type="ARBA" id="ARBA00001947"/>
    </source>
</evidence>
<sequence>MVESQYWDAIVSNDKSFDGVFFYAVKSTHIFCRPSCKSKIPMQKNVNIYDTAIQAEQSGFRPCKRCRPTDESWIDSSEDISNKAIKYIKKHFQEEVHLNQIAKAIAIDPFHLVRTFKKQTGKTPLEYLQEFRVMKAKNALENTDQTVTEIALDHGFNSTAYFSTVFKKSTGCTPSQFRKQQAFNV</sequence>
<dbReference type="Gene3D" id="1.10.10.60">
    <property type="entry name" value="Homeodomain-like"/>
    <property type="match status" value="2"/>
</dbReference>
<keyword evidence="5" id="KW-0227">DNA damage</keyword>
<dbReference type="PROSITE" id="PS00041">
    <property type="entry name" value="HTH_ARAC_FAMILY_1"/>
    <property type="match status" value="1"/>
</dbReference>
<dbReference type="PIRSF" id="PIRSF000408">
    <property type="entry name" value="Alkyltransferas_AdaA"/>
    <property type="match status" value="1"/>
</dbReference>
<keyword evidence="7" id="KW-0805">Transcription regulation</keyword>
<evidence type="ECO:0000256" key="8">
    <source>
        <dbReference type="ARBA" id="ARBA00023125"/>
    </source>
</evidence>
<keyword evidence="9" id="KW-0010">Activator</keyword>
<protein>
    <submittedName>
        <fullName evidence="13">Bifunctional transcriptional activator/DNA repair enzyme AdaA</fullName>
    </submittedName>
</protein>
<evidence type="ECO:0000259" key="12">
    <source>
        <dbReference type="PROSITE" id="PS01124"/>
    </source>
</evidence>
<dbReference type="RefSeq" id="WP_305991623.1">
    <property type="nucleotide sequence ID" value="NZ_JAVAMP010000002.1"/>
</dbReference>
<evidence type="ECO:0000256" key="11">
    <source>
        <dbReference type="ARBA" id="ARBA00023204"/>
    </source>
</evidence>